<dbReference type="RefSeq" id="WP_219315469.1">
    <property type="nucleotide sequence ID" value="NZ_JAHWYN010000001.1"/>
</dbReference>
<feature type="transmembrane region" description="Helical" evidence="1">
    <location>
        <begin position="297"/>
        <end position="317"/>
    </location>
</feature>
<protein>
    <recommendedName>
        <fullName evidence="4">Polysaccharide chain length determinant N-terminal domain-containing protein</fullName>
    </recommendedName>
</protein>
<proteinExistence type="predicted"/>
<evidence type="ECO:0008006" key="4">
    <source>
        <dbReference type="Google" id="ProtNLM"/>
    </source>
</evidence>
<dbReference type="EMBL" id="JAHWYN010000001">
    <property type="protein sequence ID" value="MBW4358923.1"/>
    <property type="molecule type" value="Genomic_DNA"/>
</dbReference>
<gene>
    <name evidence="2" type="ORF">KZH69_00340</name>
</gene>
<evidence type="ECO:0000256" key="1">
    <source>
        <dbReference type="SAM" id="Phobius"/>
    </source>
</evidence>
<keyword evidence="3" id="KW-1185">Reference proteome</keyword>
<reference evidence="2 3" key="1">
    <citation type="submission" date="2021-07" db="EMBL/GenBank/DDBJ databases">
        <title>Flavobacterium sp. nov. isolated from sediment on the Taihu Lake.</title>
        <authorList>
            <person name="Qu J.-H."/>
        </authorList>
    </citation>
    <scope>NUCLEOTIDE SEQUENCE [LARGE SCALE GENOMIC DNA]</scope>
    <source>
        <strain evidence="2 3">NAS39</strain>
    </source>
</reference>
<sequence>MSTKVPQNNDEQEIDLLQISKKINVFFDGINRSIFRGIQFFVRNWIIVLILVVGGFGFGFFLDKTQKQYESEIIVRPNFDSVDYLYSKIDLLNSKVKENDTVYLKSIGIMNSLEIKKIELEPIVDIYKFIDNNEQNLQLLKLMAEYGDLKTVVKETTTSKNYLFHNITISTNTKENSNSYVQAVLKYLNVSSYYKEVQKIRIENIKQKIKENTIIIAQIDGILNEFSSTSSNLKKSDKLVYYNENTQLNDIIKTKETLGKEIGNLKFELLNSDKIIKENSVVLNVQKDGTLNNKFRFIFPLFFILGFSMITFFIKFYNNQKALSSLNPKI</sequence>
<name>A0ABS6XSP7_9FLAO</name>
<keyword evidence="1" id="KW-0812">Transmembrane</keyword>
<keyword evidence="1" id="KW-0472">Membrane</keyword>
<evidence type="ECO:0000313" key="2">
    <source>
        <dbReference type="EMBL" id="MBW4358923.1"/>
    </source>
</evidence>
<organism evidence="2 3">
    <name type="scientific">Flavobacterium taihuense</name>
    <dbReference type="NCBI Taxonomy" id="2857508"/>
    <lineage>
        <taxon>Bacteria</taxon>
        <taxon>Pseudomonadati</taxon>
        <taxon>Bacteroidota</taxon>
        <taxon>Flavobacteriia</taxon>
        <taxon>Flavobacteriales</taxon>
        <taxon>Flavobacteriaceae</taxon>
        <taxon>Flavobacterium</taxon>
    </lineage>
</organism>
<comment type="caution">
    <text evidence="2">The sequence shown here is derived from an EMBL/GenBank/DDBJ whole genome shotgun (WGS) entry which is preliminary data.</text>
</comment>
<accession>A0ABS6XSP7</accession>
<dbReference type="Proteomes" id="UP000812031">
    <property type="component" value="Unassembled WGS sequence"/>
</dbReference>
<feature type="transmembrane region" description="Helical" evidence="1">
    <location>
        <begin position="45"/>
        <end position="62"/>
    </location>
</feature>
<keyword evidence="1" id="KW-1133">Transmembrane helix</keyword>
<evidence type="ECO:0000313" key="3">
    <source>
        <dbReference type="Proteomes" id="UP000812031"/>
    </source>
</evidence>